<dbReference type="EMBL" id="JAIMJA010000003">
    <property type="protein sequence ID" value="MCE2593907.1"/>
    <property type="molecule type" value="Genomic_DNA"/>
</dbReference>
<accession>A0ABS8W730</accession>
<evidence type="ECO:0000313" key="8">
    <source>
        <dbReference type="Proteomes" id="UP001201273"/>
    </source>
</evidence>
<keyword evidence="8" id="KW-1185">Reference proteome</keyword>
<dbReference type="PROSITE" id="PS50111">
    <property type="entry name" value="CHEMOTAXIS_TRANSDUC_2"/>
    <property type="match status" value="1"/>
</dbReference>
<dbReference type="Proteomes" id="UP001201273">
    <property type="component" value="Unassembled WGS sequence"/>
</dbReference>
<dbReference type="SMART" id="SM00283">
    <property type="entry name" value="MA"/>
    <property type="match status" value="1"/>
</dbReference>
<evidence type="ECO:0000256" key="2">
    <source>
        <dbReference type="ARBA" id="ARBA00023224"/>
    </source>
</evidence>
<evidence type="ECO:0000256" key="4">
    <source>
        <dbReference type="PROSITE-ProRule" id="PRU00284"/>
    </source>
</evidence>
<comment type="caution">
    <text evidence="7">The sequence shown here is derived from an EMBL/GenBank/DDBJ whole genome shotgun (WGS) entry which is preliminary data.</text>
</comment>
<reference evidence="7 8" key="1">
    <citation type="journal article" date="2022" name="Environ. Microbiol. Rep.">
        <title>Eco-phylogenetic analyses reveal divergent evolution of vitamin B12 metabolism in the marine bacterial family 'Psychromonadaceae'.</title>
        <authorList>
            <person name="Jin X."/>
            <person name="Yang Y."/>
            <person name="Cao H."/>
            <person name="Gao B."/>
            <person name="Zhao Z."/>
        </authorList>
    </citation>
    <scope>NUCLEOTIDE SEQUENCE [LARGE SCALE GENOMIC DNA]</scope>
    <source>
        <strain evidence="7 8">MKS20</strain>
    </source>
</reference>
<dbReference type="PRINTS" id="PR00260">
    <property type="entry name" value="CHEMTRNSDUCR"/>
</dbReference>
<sequence>MQLKYKLGLLFIAIGLIPAIVSSLIVEQIAAKALQTQAYEQLSGLWKIKQAQLQNYFQDKQSDLAVLTSLLNNLQKENKGQDAQAYIDRYHELLNTFTLKKQYYDLFLIDQQGQVFYSVTKEADYQSNILTGPYKTSGLAKVFNKSIQQQGLQIADFAPYLPSNNDPASFIATQVTLNNQPYVLALQLSIDEINSIMQLREGLGDTGETYLVGPDNLMRSDSFLDPTNRSIKASFAGTVANNGVNTAATQASFRGEQGFAVIQDYNQHPVLSAYGNVKFGDIQWALLAEIDEAEAMAAVAKLTNSTYYIMGLSSILILLVAWLTTRSITQPLGGEPSDMLHLTSNISNGDLTYNFTFNPQDSSVYSGLGKMQQNLSDLLSKIAAASQTMSEKAEETSVVSNQTRISAAEQTKEIEMMATAMEEMNAAANEINHHANLAAEEISAINRHLNEVDQAINDTLTSMADSLKLNTETADDMEHLNLHSQKIGQVLEVIQTIAEQTNLLALNAAIEAARAGEQGRGFSVVADEVRELAKKVQISTKDIEVVIGELNNQASSVSGSMRASASQSEHTFSKAKEMQQALSEVAKTMNQINEHAMQTAVAAEQQSQVTADIARSISNIGVAAEQSSQGAQQTSEASSNLAQLAGELESVTQLFKFKKVHQEQINA</sequence>
<feature type="coiled-coil region" evidence="5">
    <location>
        <begin position="57"/>
        <end position="84"/>
    </location>
</feature>
<evidence type="ECO:0000256" key="1">
    <source>
        <dbReference type="ARBA" id="ARBA00004370"/>
    </source>
</evidence>
<keyword evidence="2 4" id="KW-0807">Transducer</keyword>
<protein>
    <submittedName>
        <fullName evidence="7">Methyl-accepting chemotaxis protein</fullName>
    </submittedName>
</protein>
<dbReference type="InterPro" id="IPR004089">
    <property type="entry name" value="MCPsignal_dom"/>
</dbReference>
<evidence type="ECO:0000259" key="6">
    <source>
        <dbReference type="PROSITE" id="PS50111"/>
    </source>
</evidence>
<dbReference type="PANTHER" id="PTHR32089:SF70">
    <property type="entry name" value="ENERGY TAXIS MODULATING METHYL ACCEPTING SENSORY TRANSDUCER"/>
    <property type="match status" value="1"/>
</dbReference>
<keyword evidence="5" id="KW-0175">Coiled coil</keyword>
<dbReference type="Gene3D" id="1.10.287.950">
    <property type="entry name" value="Methyl-accepting chemotaxis protein"/>
    <property type="match status" value="1"/>
</dbReference>
<dbReference type="SUPFAM" id="SSF58104">
    <property type="entry name" value="Methyl-accepting chemotaxis protein (MCP) signaling domain"/>
    <property type="match status" value="1"/>
</dbReference>
<dbReference type="Pfam" id="PF00015">
    <property type="entry name" value="MCPsignal"/>
    <property type="match status" value="1"/>
</dbReference>
<comment type="subcellular location">
    <subcellularLocation>
        <location evidence="1">Membrane</location>
    </subcellularLocation>
</comment>
<gene>
    <name evidence="7" type="ORF">K6Y31_03655</name>
</gene>
<name>A0ABS8W730_9GAMM</name>
<dbReference type="RefSeq" id="WP_233051496.1">
    <property type="nucleotide sequence ID" value="NZ_JAIMJA010000003.1"/>
</dbReference>
<evidence type="ECO:0000256" key="3">
    <source>
        <dbReference type="ARBA" id="ARBA00029447"/>
    </source>
</evidence>
<dbReference type="PANTHER" id="PTHR32089">
    <property type="entry name" value="METHYL-ACCEPTING CHEMOTAXIS PROTEIN MCPB"/>
    <property type="match status" value="1"/>
</dbReference>
<evidence type="ECO:0000313" key="7">
    <source>
        <dbReference type="EMBL" id="MCE2593907.1"/>
    </source>
</evidence>
<dbReference type="CDD" id="cd11386">
    <property type="entry name" value="MCP_signal"/>
    <property type="match status" value="1"/>
</dbReference>
<comment type="similarity">
    <text evidence="3">Belongs to the methyl-accepting chemotaxis (MCP) protein family.</text>
</comment>
<proteinExistence type="inferred from homology"/>
<dbReference type="InterPro" id="IPR004090">
    <property type="entry name" value="Chemotax_Me-accpt_rcpt"/>
</dbReference>
<feature type="domain" description="Methyl-accepting transducer" evidence="6">
    <location>
        <begin position="385"/>
        <end position="621"/>
    </location>
</feature>
<organism evidence="7 8">
    <name type="scientific">Motilimonas cestriensis</name>
    <dbReference type="NCBI Taxonomy" id="2742685"/>
    <lineage>
        <taxon>Bacteria</taxon>
        <taxon>Pseudomonadati</taxon>
        <taxon>Pseudomonadota</taxon>
        <taxon>Gammaproteobacteria</taxon>
        <taxon>Alteromonadales</taxon>
        <taxon>Alteromonadales genera incertae sedis</taxon>
        <taxon>Motilimonas</taxon>
    </lineage>
</organism>
<evidence type="ECO:0000256" key="5">
    <source>
        <dbReference type="SAM" id="Coils"/>
    </source>
</evidence>